<name>F9W453_TRYCI</name>
<dbReference type="OMA" id="CADLRGH"/>
<comment type="caution">
    <text evidence="1">The sequence shown here is derived from an EMBL/GenBank/DDBJ whole genome shotgun (WGS) entry which is preliminary data.</text>
</comment>
<proteinExistence type="predicted"/>
<dbReference type="InterPro" id="IPR029058">
    <property type="entry name" value="AB_hydrolase_fold"/>
</dbReference>
<keyword evidence="2" id="KW-1185">Reference proteome</keyword>
<dbReference type="Proteomes" id="UP000000702">
    <property type="component" value="Unassembled WGS sequence"/>
</dbReference>
<accession>F9W453</accession>
<evidence type="ECO:0000313" key="2">
    <source>
        <dbReference type="Proteomes" id="UP000000702"/>
    </source>
</evidence>
<dbReference type="SUPFAM" id="SSF53474">
    <property type="entry name" value="alpha/beta-Hydrolases"/>
    <property type="match status" value="1"/>
</dbReference>
<evidence type="ECO:0000313" key="1">
    <source>
        <dbReference type="EMBL" id="CCD11937.1"/>
    </source>
</evidence>
<protein>
    <submittedName>
        <fullName evidence="1">WGS project CAEQ00000000 data, annotated contig 1147</fullName>
    </submittedName>
</protein>
<reference evidence="2" key="1">
    <citation type="submission" date="2011-07" db="EMBL/GenBank/DDBJ databases">
        <title>Divergent evolution of antigenic variation in African trypanosomes.</title>
        <authorList>
            <person name="Jackson A.P."/>
            <person name="Berry A."/>
            <person name="Allison H.C."/>
            <person name="Burton P."/>
            <person name="Anderson J."/>
            <person name="Aslett M."/>
            <person name="Brown R."/>
            <person name="Corton N."/>
            <person name="Harris D."/>
            <person name="Hauser H."/>
            <person name="Gamble J."/>
            <person name="Gilderthorp R."/>
            <person name="McQuillan J."/>
            <person name="Quail M.A."/>
            <person name="Sanders M."/>
            <person name="Van Tonder A."/>
            <person name="Ginger M.L."/>
            <person name="Donelson J.E."/>
            <person name="Field M.C."/>
            <person name="Barry J.D."/>
            <person name="Berriman M."/>
            <person name="Hertz-Fowler C."/>
        </authorList>
    </citation>
    <scope>NUCLEOTIDE SEQUENCE [LARGE SCALE GENOMIC DNA]</scope>
    <source>
        <strain evidence="2">IL3000</strain>
    </source>
</reference>
<gene>
    <name evidence="1" type="ORF">TCIL3000_0_28740</name>
</gene>
<dbReference type="AlphaFoldDB" id="F9W453"/>
<organism evidence="1 2">
    <name type="scientific">Trypanosoma congolense (strain IL3000)</name>
    <dbReference type="NCBI Taxonomy" id="1068625"/>
    <lineage>
        <taxon>Eukaryota</taxon>
        <taxon>Discoba</taxon>
        <taxon>Euglenozoa</taxon>
        <taxon>Kinetoplastea</taxon>
        <taxon>Metakinetoplastina</taxon>
        <taxon>Trypanosomatida</taxon>
        <taxon>Trypanosomatidae</taxon>
        <taxon>Trypanosoma</taxon>
        <taxon>Nannomonas</taxon>
    </lineage>
</organism>
<dbReference type="VEuPathDB" id="TriTrypDB:TcIL3000_0_28740"/>
<reference evidence="1 2" key="2">
    <citation type="journal article" date="2012" name="Proc. Natl. Acad. Sci. U.S.A.">
        <title>Antigenic diversity is generated by distinct evolutionary mechanisms in African trypanosome species.</title>
        <authorList>
            <person name="Jackson A.P."/>
            <person name="Berry A."/>
            <person name="Aslett M."/>
            <person name="Allison H.C."/>
            <person name="Burton P."/>
            <person name="Vavrova-Anderson J."/>
            <person name="Brown R."/>
            <person name="Browne H."/>
            <person name="Corton N."/>
            <person name="Hauser H."/>
            <person name="Gamble J."/>
            <person name="Gilderthorp R."/>
            <person name="Marcello L."/>
            <person name="McQuillan J."/>
            <person name="Otto T.D."/>
            <person name="Quail M.A."/>
            <person name="Sanders M.J."/>
            <person name="van Tonder A."/>
            <person name="Ginger M.L."/>
            <person name="Field M.C."/>
            <person name="Barry J.D."/>
            <person name="Hertz-Fowler C."/>
            <person name="Berriman M."/>
        </authorList>
    </citation>
    <scope>NUCLEOTIDE SEQUENCE [LARGE SCALE GENOMIC DNA]</scope>
    <source>
        <strain evidence="1 2">IL3000</strain>
    </source>
</reference>
<sequence>MNFLRQKLFMRDTPAALSTSGKPLPLNYKLSTFRWHLDSRPPSKAILVHDLFSSSASWQTLLHGSIGKMPGRGLTPRVPLELYAVELRGHNYSMSVPFPEEGSPFALTCASDVLLLQQQIIRTDAKFIGFGFGALVACHAALQSPDSGVDSLVLIVSKASQLMACDPSEYVLPSIISKIPPGLKTLEEFNDHLRKMVPSEVERSLIFSLVVQKDGALSFRLDESLLKLREPLHCFADMGTTGTFKRPVTVVICGEEEFPKKSKEQFLKHFPKTRFVLFDGDRSAGINGLFTQSEVFGRTLLDAMELLGDVTTNESEL</sequence>
<dbReference type="EMBL" id="CAEQ01000515">
    <property type="protein sequence ID" value="CCD11937.1"/>
    <property type="molecule type" value="Genomic_DNA"/>
</dbReference>
<dbReference type="Gene3D" id="3.40.50.1820">
    <property type="entry name" value="alpha/beta hydrolase"/>
    <property type="match status" value="1"/>
</dbReference>